<dbReference type="KEGG" id="vg:18563776"/>
<proteinExistence type="predicted"/>
<dbReference type="EMBL" id="JN638751">
    <property type="protein sequence ID" value="AEO93811.1"/>
    <property type="molecule type" value="Genomic_DNA"/>
</dbReference>
<dbReference type="GeneID" id="18563776"/>
<reference evidence="1 2" key="1">
    <citation type="submission" date="2011-09" db="EMBL/GenBank/DDBJ databases">
        <authorList>
            <person name="Pope W.H."/>
            <person name="Pedulla M.L."/>
            <person name="Ford M.E."/>
            <person name="Peebles C.L."/>
            <person name="Hatfull G.H."/>
            <person name="Hendrix R.W."/>
        </authorList>
    </citation>
    <scope>NUCLEOTIDE SEQUENCE [LARGE SCALE GENOMIC DNA]</scope>
    <source>
        <strain evidence="1">G</strain>
    </source>
</reference>
<name>G3MAU5_9CAUD</name>
<gene>
    <name evidence="1" type="primary">565</name>
    <name evidence="1" type="ORF">G_565</name>
</gene>
<dbReference type="Proteomes" id="UP000009273">
    <property type="component" value="Segment"/>
</dbReference>
<accession>G3MAU5</accession>
<keyword evidence="2" id="KW-1185">Reference proteome</keyword>
<evidence type="ECO:0000313" key="1">
    <source>
        <dbReference type="EMBL" id="AEO93811.1"/>
    </source>
</evidence>
<dbReference type="RefSeq" id="YP_009015857.1">
    <property type="nucleotide sequence ID" value="NC_023719.1"/>
</dbReference>
<organism evidence="1 2">
    <name type="scientific">Bacillus phage G</name>
    <dbReference type="NCBI Taxonomy" id="2884420"/>
    <lineage>
        <taxon>Viruses</taxon>
        <taxon>Duplodnaviria</taxon>
        <taxon>Heunggongvirae</taxon>
        <taxon>Uroviricota</taxon>
        <taxon>Caudoviricetes</taxon>
        <taxon>Donellivirus</taxon>
        <taxon>Donellivirus gee</taxon>
    </lineage>
</organism>
<evidence type="ECO:0000313" key="2">
    <source>
        <dbReference type="Proteomes" id="UP000009273"/>
    </source>
</evidence>
<sequence length="79" mass="9407">MKKAWYTLNVVQGKLIKERWKDNDLVTFILEEEEGACIKVSLMNDIEDETWYEVYNDMGKVKLNPIKFICSLDEFNKEI</sequence>
<protein>
    <submittedName>
        <fullName evidence="1">Gp565</fullName>
    </submittedName>
</protein>